<keyword evidence="3 5" id="KW-0418">Kinase</keyword>
<keyword evidence="1 5" id="KW-0808">Transferase</keyword>
<dbReference type="GO" id="GO:0009229">
    <property type="term" value="P:thiamine diphosphate biosynthetic process"/>
    <property type="evidence" value="ECO:0007669"/>
    <property type="project" value="UniProtKB-UniRule"/>
</dbReference>
<evidence type="ECO:0000256" key="4">
    <source>
        <dbReference type="ARBA" id="ARBA00022840"/>
    </source>
</evidence>
<reference evidence="8 9" key="1">
    <citation type="submission" date="2015-06" db="EMBL/GenBank/DDBJ databases">
        <title>Genome sequencing of Cronobacter sp. strain DJ34 isolated from petroleum contaminated sludge of Duliajan Oil Fields, Assam, India.</title>
        <authorList>
            <person name="Pal S."/>
            <person name="Banerjee T.D."/>
            <person name="Roy A."/>
            <person name="Sar P."/>
            <person name="Kazy S.K."/>
        </authorList>
    </citation>
    <scope>NUCLEOTIDE SEQUENCE [LARGE SCALE GENOMIC DNA]</scope>
    <source>
        <strain evidence="8 9">DJ34</strain>
    </source>
</reference>
<evidence type="ECO:0000313" key="8">
    <source>
        <dbReference type="EMBL" id="KMV33976.1"/>
    </source>
</evidence>
<dbReference type="InterPro" id="IPR014093">
    <property type="entry name" value="Thiamine_kinase"/>
</dbReference>
<dbReference type="STRING" id="1121863.GCA_000621185_00052"/>
<evidence type="ECO:0000256" key="6">
    <source>
        <dbReference type="SAM" id="SignalP"/>
    </source>
</evidence>
<keyword evidence="6" id="KW-0732">Signal</keyword>
<dbReference type="HAMAP" id="MF_01604">
    <property type="entry name" value="Thiamine_kinase"/>
    <property type="match status" value="1"/>
</dbReference>
<comment type="pathway">
    <text evidence="5">Cofactor biosynthesis; thiamine diphosphate biosynthesis; thiamine phosphate from thiamine: step 1/1.</text>
</comment>
<evidence type="ECO:0000313" key="9">
    <source>
        <dbReference type="Proteomes" id="UP000037315"/>
    </source>
</evidence>
<dbReference type="OrthoDB" id="179763at2"/>
<dbReference type="GO" id="GO:0006772">
    <property type="term" value="P:thiamine metabolic process"/>
    <property type="evidence" value="ECO:0007669"/>
    <property type="project" value="InterPro"/>
</dbReference>
<feature type="chain" id="PRO_5005311073" description="Thiamine kinase" evidence="6">
    <location>
        <begin position="25"/>
        <end position="279"/>
    </location>
</feature>
<feature type="domain" description="Aminoglycoside phosphotransferase" evidence="7">
    <location>
        <begin position="33"/>
        <end position="221"/>
    </location>
</feature>
<gene>
    <name evidence="5 8" type="primary">thiK</name>
    <name evidence="8" type="ORF">ACH50_14835</name>
</gene>
<dbReference type="PATRIC" id="fig|1656095.3.peg.875"/>
<dbReference type="NCBIfam" id="NF007620">
    <property type="entry name" value="PRK10271.1"/>
    <property type="match status" value="1"/>
</dbReference>
<dbReference type="Gene3D" id="3.90.1200.10">
    <property type="match status" value="1"/>
</dbReference>
<comment type="function">
    <text evidence="5">Catalyzes the phosphorylation of thiamine to thiamine phosphate.</text>
</comment>
<keyword evidence="9" id="KW-1185">Reference proteome</keyword>
<dbReference type="Proteomes" id="UP000037315">
    <property type="component" value="Unassembled WGS sequence"/>
</dbReference>
<dbReference type="GO" id="GO:0005524">
    <property type="term" value="F:ATP binding"/>
    <property type="evidence" value="ECO:0007669"/>
    <property type="project" value="UniProtKB-KW"/>
</dbReference>
<name>A0A0J8VLC2_9ENTR</name>
<dbReference type="EMBL" id="LFEJ01000018">
    <property type="protein sequence ID" value="KMV33976.1"/>
    <property type="molecule type" value="Genomic_DNA"/>
</dbReference>
<dbReference type="GO" id="GO:0019165">
    <property type="term" value="F:thiamine kinase activity"/>
    <property type="evidence" value="ECO:0007669"/>
    <property type="project" value="UniProtKB-UniRule"/>
</dbReference>
<dbReference type="InterPro" id="IPR002575">
    <property type="entry name" value="Aminoglycoside_PTrfase"/>
</dbReference>
<dbReference type="UniPathway" id="UPA00060">
    <property type="reaction ID" value="UER00596"/>
</dbReference>
<comment type="caution">
    <text evidence="8">The sequence shown here is derived from an EMBL/GenBank/DDBJ whole genome shotgun (WGS) entry which is preliminary data.</text>
</comment>
<keyword evidence="4 5" id="KW-0067">ATP-binding</keyword>
<dbReference type="Pfam" id="PF01636">
    <property type="entry name" value="APH"/>
    <property type="match status" value="1"/>
</dbReference>
<feature type="signal peptide" evidence="6">
    <location>
        <begin position="1"/>
        <end position="24"/>
    </location>
</feature>
<sequence length="279" mass="31753">MRYSKPSKATLQSLLSRHFPAASAAGVLSELDGLSGGAWRVTLGEREFIARARPDAQQNGVTFSRLYRVLRQMPASLAPQPHFLAEGWLVADYLPGAINPVMPPVPQLASLLYHLHQQPRFGWRVQLLPLLEHDWQACDPARRTAGWLRLLKRLRRQGEPRPLRLAPLHMDVHPGNLVHQAGGIKLIDWEYAGDGDIALELASVWLEEREREALVASYAQLAALSVTALQRQVKRWRPWVCLLMAGWYERRWRETNNRQFIALADDTWRQCGVSGRKRG</sequence>
<dbReference type="InterPro" id="IPR011009">
    <property type="entry name" value="Kinase-like_dom_sf"/>
</dbReference>
<proteinExistence type="inferred from homology"/>
<comment type="catalytic activity">
    <reaction evidence="5">
        <text>thiamine + ATP = thiamine phosphate + ADP + H(+)</text>
        <dbReference type="Rhea" id="RHEA:12012"/>
        <dbReference type="ChEBI" id="CHEBI:15378"/>
        <dbReference type="ChEBI" id="CHEBI:18385"/>
        <dbReference type="ChEBI" id="CHEBI:30616"/>
        <dbReference type="ChEBI" id="CHEBI:37575"/>
        <dbReference type="ChEBI" id="CHEBI:456216"/>
        <dbReference type="EC" id="2.7.1.89"/>
    </reaction>
</comment>
<accession>A0A0J8VLC2</accession>
<evidence type="ECO:0000256" key="5">
    <source>
        <dbReference type="HAMAP-Rule" id="MF_01604"/>
    </source>
</evidence>
<protein>
    <recommendedName>
        <fullName evidence="5">Thiamine kinase</fullName>
        <ecNumber evidence="5">2.7.1.89</ecNumber>
    </recommendedName>
</protein>
<evidence type="ECO:0000256" key="2">
    <source>
        <dbReference type="ARBA" id="ARBA00022741"/>
    </source>
</evidence>
<dbReference type="RefSeq" id="WP_048888310.1">
    <property type="nucleotide sequence ID" value="NZ_LFEJ01000018.1"/>
</dbReference>
<evidence type="ECO:0000259" key="7">
    <source>
        <dbReference type="Pfam" id="PF01636"/>
    </source>
</evidence>
<dbReference type="EC" id="2.7.1.89" evidence="5"/>
<dbReference type="SUPFAM" id="SSF56112">
    <property type="entry name" value="Protein kinase-like (PK-like)"/>
    <property type="match status" value="1"/>
</dbReference>
<evidence type="ECO:0000256" key="3">
    <source>
        <dbReference type="ARBA" id="ARBA00022777"/>
    </source>
</evidence>
<comment type="similarity">
    <text evidence="5">Belongs to the thiamine kinase family.</text>
</comment>
<organism evidence="8 9">
    <name type="scientific">Franconibacter pulveris</name>
    <dbReference type="NCBI Taxonomy" id="435910"/>
    <lineage>
        <taxon>Bacteria</taxon>
        <taxon>Pseudomonadati</taxon>
        <taxon>Pseudomonadota</taxon>
        <taxon>Gammaproteobacteria</taxon>
        <taxon>Enterobacterales</taxon>
        <taxon>Enterobacteriaceae</taxon>
        <taxon>Franconibacter</taxon>
    </lineage>
</organism>
<keyword evidence="2 5" id="KW-0547">Nucleotide-binding</keyword>
<dbReference type="AlphaFoldDB" id="A0A0J8VLC2"/>
<evidence type="ECO:0000256" key="1">
    <source>
        <dbReference type="ARBA" id="ARBA00022679"/>
    </source>
</evidence>